<feature type="region of interest" description="Disordered" evidence="1">
    <location>
        <begin position="1"/>
        <end position="28"/>
    </location>
</feature>
<dbReference type="Proteomes" id="UP000075230">
    <property type="component" value="Unassembled WGS sequence"/>
</dbReference>
<reference evidence="2 3" key="1">
    <citation type="journal article" date="2016" name="DNA Res.">
        <title>Genome sequence of Aspergillus luchuensis NBRC 4314.</title>
        <authorList>
            <person name="Yamada O."/>
            <person name="Machida M."/>
            <person name="Hosoyama A."/>
            <person name="Goto M."/>
            <person name="Takahashi T."/>
            <person name="Futagami T."/>
            <person name="Yamagata Y."/>
            <person name="Takeuchi M."/>
            <person name="Kobayashi T."/>
            <person name="Koike H."/>
            <person name="Abe K."/>
            <person name="Asai K."/>
            <person name="Arita M."/>
            <person name="Fujita N."/>
            <person name="Fukuda K."/>
            <person name="Higa K."/>
            <person name="Horikawa H."/>
            <person name="Ishikawa T."/>
            <person name="Jinno K."/>
            <person name="Kato Y."/>
            <person name="Kirimura K."/>
            <person name="Mizutani O."/>
            <person name="Nakasone K."/>
            <person name="Sano M."/>
            <person name="Shiraishi Y."/>
            <person name="Tsukahara M."/>
            <person name="Gomi K."/>
        </authorList>
    </citation>
    <scope>NUCLEOTIDE SEQUENCE [LARGE SCALE GENOMIC DNA]</scope>
    <source>
        <strain evidence="2 3">RIB 2604</strain>
    </source>
</reference>
<evidence type="ECO:0000256" key="1">
    <source>
        <dbReference type="SAM" id="MobiDB-lite"/>
    </source>
</evidence>
<evidence type="ECO:0000313" key="2">
    <source>
        <dbReference type="EMBL" id="GAT23564.1"/>
    </source>
</evidence>
<dbReference type="EMBL" id="BCWF01000017">
    <property type="protein sequence ID" value="GAT23564.1"/>
    <property type="molecule type" value="Genomic_DNA"/>
</dbReference>
<proteinExistence type="predicted"/>
<gene>
    <name evidence="2" type="ORF">RIB2604_01707030</name>
</gene>
<feature type="compositionally biased region" description="Basic and acidic residues" evidence="1">
    <location>
        <begin position="11"/>
        <end position="28"/>
    </location>
</feature>
<protein>
    <submittedName>
        <fullName evidence="2">Metabolite transport protein</fullName>
    </submittedName>
</protein>
<accession>A0A146FBI8</accession>
<comment type="caution">
    <text evidence="2">The sequence shown here is derived from an EMBL/GenBank/DDBJ whole genome shotgun (WGS) entry which is preliminary data.</text>
</comment>
<evidence type="ECO:0000313" key="3">
    <source>
        <dbReference type="Proteomes" id="UP000075230"/>
    </source>
</evidence>
<dbReference type="VEuPathDB" id="FungiDB:ASPFODRAFT_127995"/>
<organism evidence="2 3">
    <name type="scientific">Aspergillus kawachii</name>
    <name type="common">White koji mold</name>
    <name type="synonym">Aspergillus awamori var. kawachi</name>
    <dbReference type="NCBI Taxonomy" id="1069201"/>
    <lineage>
        <taxon>Eukaryota</taxon>
        <taxon>Fungi</taxon>
        <taxon>Dikarya</taxon>
        <taxon>Ascomycota</taxon>
        <taxon>Pezizomycotina</taxon>
        <taxon>Eurotiomycetes</taxon>
        <taxon>Eurotiomycetidae</taxon>
        <taxon>Eurotiales</taxon>
        <taxon>Aspergillaceae</taxon>
        <taxon>Aspergillus</taxon>
        <taxon>Aspergillus subgen. Circumdati</taxon>
    </lineage>
</organism>
<name>A0A146FBI8_ASPKA</name>
<sequence length="74" mass="7936">MAVATNCSATERVETTMKHSHQGEIMKQDDTNSIEDGELWASSGVLNVVVSGLGLFSDGYNAQMSEFTFSEACA</sequence>
<dbReference type="AlphaFoldDB" id="A0A146FBI8"/>
<reference evidence="3" key="2">
    <citation type="submission" date="2016-02" db="EMBL/GenBank/DDBJ databases">
        <title>Genome sequencing of Aspergillus luchuensis NBRC 4314.</title>
        <authorList>
            <person name="Yamada O."/>
        </authorList>
    </citation>
    <scope>NUCLEOTIDE SEQUENCE [LARGE SCALE GENOMIC DNA]</scope>
    <source>
        <strain evidence="3">RIB 2604</strain>
    </source>
</reference>